<name>A0A174P3T7_ANAHA</name>
<dbReference type="GeneID" id="96230180"/>
<protein>
    <submittedName>
        <fullName evidence="1">Uncharacterized protein</fullName>
    </submittedName>
</protein>
<accession>A0A174P3T7</accession>
<dbReference type="Proteomes" id="UP000095564">
    <property type="component" value="Unassembled WGS sequence"/>
</dbReference>
<gene>
    <name evidence="1" type="ORF">ERS852520_01637</name>
</gene>
<evidence type="ECO:0000313" key="2">
    <source>
        <dbReference type="Proteomes" id="UP000095564"/>
    </source>
</evidence>
<dbReference type="RefSeq" id="WP_055057068.1">
    <property type="nucleotide sequence ID" value="NZ_CZAU01000014.1"/>
</dbReference>
<sequence length="93" mass="11057">MLKNNDISIPEACYADLCKVGFFERKQVKLTIIWNEKISRNKQILTLKKLYPELNKVSTVESYKITKKRRNGNLQRWDGDLLLTFRIKQKKRG</sequence>
<evidence type="ECO:0000313" key="1">
    <source>
        <dbReference type="EMBL" id="CUP55713.1"/>
    </source>
</evidence>
<dbReference type="OrthoDB" id="1854959at2"/>
<organism evidence="1 2">
    <name type="scientific">Anaerostipes hadrus</name>
    <dbReference type="NCBI Taxonomy" id="649756"/>
    <lineage>
        <taxon>Bacteria</taxon>
        <taxon>Bacillati</taxon>
        <taxon>Bacillota</taxon>
        <taxon>Clostridia</taxon>
        <taxon>Lachnospirales</taxon>
        <taxon>Lachnospiraceae</taxon>
        <taxon>Anaerostipes</taxon>
    </lineage>
</organism>
<proteinExistence type="predicted"/>
<dbReference type="AlphaFoldDB" id="A0A174P3T7"/>
<reference evidence="1 2" key="1">
    <citation type="submission" date="2015-09" db="EMBL/GenBank/DDBJ databases">
        <authorList>
            <consortium name="Pathogen Informatics"/>
        </authorList>
    </citation>
    <scope>NUCLEOTIDE SEQUENCE [LARGE SCALE GENOMIC DNA]</scope>
    <source>
        <strain evidence="1 2">2789STDY5834908</strain>
    </source>
</reference>
<dbReference type="EMBL" id="CZAU01000014">
    <property type="protein sequence ID" value="CUP55713.1"/>
    <property type="molecule type" value="Genomic_DNA"/>
</dbReference>